<evidence type="ECO:0000259" key="24">
    <source>
        <dbReference type="PROSITE" id="PS50846"/>
    </source>
</evidence>
<dbReference type="PANTHER" id="PTHR43520:SF6">
    <property type="entry name" value="COPPER-EXPORTING P-TYPE ATPASE"/>
    <property type="match status" value="1"/>
</dbReference>
<dbReference type="InterPro" id="IPR044492">
    <property type="entry name" value="P_typ_ATPase_HD_dom"/>
</dbReference>
<evidence type="ECO:0000256" key="3">
    <source>
        <dbReference type="ARBA" id="ARBA00012517"/>
    </source>
</evidence>
<organism evidence="25 26">
    <name type="scientific">Thiothrix litoralis</name>
    <dbReference type="NCBI Taxonomy" id="2891210"/>
    <lineage>
        <taxon>Bacteria</taxon>
        <taxon>Pseudomonadati</taxon>
        <taxon>Pseudomonadota</taxon>
        <taxon>Gammaproteobacteria</taxon>
        <taxon>Thiotrichales</taxon>
        <taxon>Thiotrichaceae</taxon>
        <taxon>Thiothrix</taxon>
    </lineage>
</organism>
<evidence type="ECO:0000256" key="16">
    <source>
        <dbReference type="ARBA" id="ARBA00022989"/>
    </source>
</evidence>
<evidence type="ECO:0000256" key="11">
    <source>
        <dbReference type="ARBA" id="ARBA00022741"/>
    </source>
</evidence>
<proteinExistence type="inferred from homology"/>
<feature type="transmembrane region" description="Helical" evidence="23">
    <location>
        <begin position="369"/>
        <end position="392"/>
    </location>
</feature>
<dbReference type="SUPFAM" id="SSF55008">
    <property type="entry name" value="HMA, heavy metal-associated domain"/>
    <property type="match status" value="1"/>
</dbReference>
<dbReference type="InterPro" id="IPR023298">
    <property type="entry name" value="ATPase_P-typ_TM_dom_sf"/>
</dbReference>
<dbReference type="InterPro" id="IPR027256">
    <property type="entry name" value="P-typ_ATPase_IB"/>
</dbReference>
<keyword evidence="6 23" id="KW-1003">Cell membrane</keyword>
<evidence type="ECO:0000256" key="5">
    <source>
        <dbReference type="ARBA" id="ARBA00022448"/>
    </source>
</evidence>
<keyword evidence="19 23" id="KW-0472">Membrane</keyword>
<keyword evidence="12" id="KW-0187">Copper transport</keyword>
<keyword evidence="16 23" id="KW-1133">Transmembrane helix</keyword>
<comment type="subcellular location">
    <subcellularLocation>
        <location evidence="1">Cell membrane</location>
        <topology evidence="1">Multi-pass membrane protein</topology>
    </subcellularLocation>
</comment>
<evidence type="ECO:0000256" key="18">
    <source>
        <dbReference type="ARBA" id="ARBA00023065"/>
    </source>
</evidence>
<dbReference type="CDD" id="cd02094">
    <property type="entry name" value="P-type_ATPase_Cu-like"/>
    <property type="match status" value="1"/>
</dbReference>
<dbReference type="Gene3D" id="3.30.70.100">
    <property type="match status" value="1"/>
</dbReference>
<dbReference type="Proteomes" id="UP000672039">
    <property type="component" value="Chromosome"/>
</dbReference>
<evidence type="ECO:0000256" key="6">
    <source>
        <dbReference type="ARBA" id="ARBA00022475"/>
    </source>
</evidence>
<feature type="transmembrane region" description="Helical" evidence="23">
    <location>
        <begin position="341"/>
        <end position="363"/>
    </location>
</feature>
<dbReference type="PROSITE" id="PS50846">
    <property type="entry name" value="HMA_2"/>
    <property type="match status" value="1"/>
</dbReference>
<dbReference type="InterPro" id="IPR001757">
    <property type="entry name" value="P_typ_ATPase"/>
</dbReference>
<keyword evidence="9 23" id="KW-0479">Metal-binding</keyword>
<accession>A0ABX7WMM9</accession>
<dbReference type="InterPro" id="IPR023214">
    <property type="entry name" value="HAD_sf"/>
</dbReference>
<feature type="transmembrane region" description="Helical" evidence="23">
    <location>
        <begin position="122"/>
        <end position="140"/>
    </location>
</feature>
<dbReference type="SFLD" id="SFLDS00003">
    <property type="entry name" value="Haloacid_Dehalogenase"/>
    <property type="match status" value="1"/>
</dbReference>
<evidence type="ECO:0000313" key="25">
    <source>
        <dbReference type="EMBL" id="QTR44555.1"/>
    </source>
</evidence>
<dbReference type="PROSITE" id="PS00154">
    <property type="entry name" value="ATPASE_E1_E2"/>
    <property type="match status" value="1"/>
</dbReference>
<dbReference type="SUPFAM" id="SSF81665">
    <property type="entry name" value="Calcium ATPase, transmembrane domain M"/>
    <property type="match status" value="1"/>
</dbReference>
<dbReference type="NCBIfam" id="TIGR01511">
    <property type="entry name" value="ATPase-IB1_Cu"/>
    <property type="match status" value="1"/>
</dbReference>
<dbReference type="EMBL" id="CP072801">
    <property type="protein sequence ID" value="QTR44555.1"/>
    <property type="molecule type" value="Genomic_DNA"/>
</dbReference>
<sequence length="750" mass="78832">MSAPTIRLSVTGMMCAGCVGAVEKALQAVAGVTQASVNLAERTAMVTGNVDPAAVVKAVKDAGFTAAVMQGRAAEAEKEAHEQQQYQHLWKRVWVAGVPGAFLMLAGMMPGFLPGIEGAGRWFWLIAGLVTLVVMVYSGGHFYKGAWQQLKHRSSNMDTLIALGTGTAWFYSMLVVLFPTVVPSLARHAYFEAALVIIALVSVGNALEMRARGRTSAAIKSLMKLQPPIAHVIRNGEDLDLPLEEVGLEETLRVRAGETIPLDGKLLEGQSYVDESMLTGESVPVAKVAGDSVTGGTMNGSGSFLMQVSHIGADTVLAQIIDMIRQAQSSKPAIARLVDKVASVFVPVVVSIAILTFMLWYWLGPEPSLSYALVTSMTVLVIACPCALGLATPISIIAGVGRAAQSGILIRNGDALQQAAKLDTIVLDKTGTITQGKPSLNTTYVADGQDAERLLQMAASLERGSEHPLGETIRAAAKGKGLQDLPVKDFNAIAGHGVQATVDGQTYFIGNTRLMQQQHLALEPWQARLHALDAQGQTPVFLADSQQILMLLGIADAIKDDAKASIQRLQAQGLNVIMLTGDRRAVAEHIAQQVGILTLHADVLPADKSQVIADLQQQGHRVAMVGDGVNDAPALARADIGIAIGAGTDVAIAAADITLMGSSLRGIADAIAISKATNRTIWQNLLGAFVYNSLGIPIAAGVLYPFMGLLLNPMIAGAAMALSSVTVVTNANRLAKAKLRTAAPSPGDTV</sequence>
<name>A0ABX7WMM9_9GAMM</name>
<dbReference type="SUPFAM" id="SSF81653">
    <property type="entry name" value="Calcium ATPase, transduction domain A"/>
    <property type="match status" value="1"/>
</dbReference>
<evidence type="ECO:0000256" key="14">
    <source>
        <dbReference type="ARBA" id="ARBA00022842"/>
    </source>
</evidence>
<evidence type="ECO:0000313" key="26">
    <source>
        <dbReference type="Proteomes" id="UP000672039"/>
    </source>
</evidence>
<keyword evidence="8 23" id="KW-0812">Transmembrane</keyword>
<keyword evidence="11 23" id="KW-0547">Nucleotide-binding</keyword>
<dbReference type="InterPro" id="IPR017969">
    <property type="entry name" value="Heavy-metal-associated_CS"/>
</dbReference>
<gene>
    <name evidence="25" type="ORF">J9253_10875</name>
</gene>
<dbReference type="Pfam" id="PF00702">
    <property type="entry name" value="Hydrolase"/>
    <property type="match status" value="1"/>
</dbReference>
<evidence type="ECO:0000256" key="7">
    <source>
        <dbReference type="ARBA" id="ARBA00022553"/>
    </source>
</evidence>
<evidence type="ECO:0000256" key="17">
    <source>
        <dbReference type="ARBA" id="ARBA00023008"/>
    </source>
</evidence>
<dbReference type="Gene3D" id="3.40.50.1000">
    <property type="entry name" value="HAD superfamily/HAD-like"/>
    <property type="match status" value="1"/>
</dbReference>
<feature type="transmembrane region" description="Helical" evidence="23">
    <location>
        <begin position="710"/>
        <end position="731"/>
    </location>
</feature>
<evidence type="ECO:0000256" key="22">
    <source>
        <dbReference type="ARBA" id="ARBA00049289"/>
    </source>
</evidence>
<dbReference type="SUPFAM" id="SSF56784">
    <property type="entry name" value="HAD-like"/>
    <property type="match status" value="1"/>
</dbReference>
<dbReference type="InterPro" id="IPR036412">
    <property type="entry name" value="HAD-like_sf"/>
</dbReference>
<evidence type="ECO:0000256" key="21">
    <source>
        <dbReference type="ARBA" id="ARBA00033239"/>
    </source>
</evidence>
<dbReference type="Pfam" id="PF00122">
    <property type="entry name" value="E1-E2_ATPase"/>
    <property type="match status" value="1"/>
</dbReference>
<feature type="domain" description="HMA" evidence="24">
    <location>
        <begin position="4"/>
        <end position="67"/>
    </location>
</feature>
<feature type="transmembrane region" description="Helical" evidence="23">
    <location>
        <begin position="160"/>
        <end position="182"/>
    </location>
</feature>
<dbReference type="PRINTS" id="PR00119">
    <property type="entry name" value="CATATPASE"/>
</dbReference>
<comment type="similarity">
    <text evidence="2 23">Belongs to the cation transport ATPase (P-type) (TC 3.A.3) family. Type IB subfamily.</text>
</comment>
<dbReference type="InterPro" id="IPR006121">
    <property type="entry name" value="HMA_dom"/>
</dbReference>
<evidence type="ECO:0000256" key="12">
    <source>
        <dbReference type="ARBA" id="ARBA00022796"/>
    </source>
</evidence>
<keyword evidence="14" id="KW-0460">Magnesium</keyword>
<keyword evidence="13 23" id="KW-0067">ATP-binding</keyword>
<keyword evidence="26" id="KW-1185">Reference proteome</keyword>
<reference evidence="25 26" key="1">
    <citation type="submission" date="2021-04" db="EMBL/GenBank/DDBJ databases">
        <title>Genomics, taxonomy and metabolism of representatives of sulfur bacteria of the genus Thiothrix: Thiothrix fructosivorans QT, Thiothrix unzii A1T and three new species, Thiothrix subterranea sp. nov., Thiothrix litoralis sp. nov. and 'Candidatus Thiothrix anitrata' sp. nov.</title>
        <authorList>
            <person name="Ravin N.V."/>
            <person name="Smolyakov D."/>
            <person name="Rudenko T.S."/>
            <person name="Mardanov A.V."/>
            <person name="Beletsky A.V."/>
            <person name="Markov N.D."/>
            <person name="Fomenkov A.I."/>
            <person name="Roberts R.J."/>
            <person name="Karnachuk O.V."/>
            <person name="Novikov A."/>
            <person name="Grabovich M.Y."/>
        </authorList>
    </citation>
    <scope>NUCLEOTIDE SEQUENCE [LARGE SCALE GENOMIC DNA]</scope>
    <source>
        <strain evidence="25 26">AS</strain>
    </source>
</reference>
<comment type="catalytic activity">
    <reaction evidence="22">
        <text>Cu(+)(in) + ATP + H2O = Cu(+)(out) + ADP + phosphate + H(+)</text>
        <dbReference type="Rhea" id="RHEA:25792"/>
        <dbReference type="ChEBI" id="CHEBI:15377"/>
        <dbReference type="ChEBI" id="CHEBI:15378"/>
        <dbReference type="ChEBI" id="CHEBI:30616"/>
        <dbReference type="ChEBI" id="CHEBI:43474"/>
        <dbReference type="ChEBI" id="CHEBI:49552"/>
        <dbReference type="ChEBI" id="CHEBI:456216"/>
        <dbReference type="EC" id="7.2.2.8"/>
    </reaction>
</comment>
<feature type="transmembrane region" description="Helical" evidence="23">
    <location>
        <begin position="188"/>
        <end position="207"/>
    </location>
</feature>
<evidence type="ECO:0000256" key="8">
    <source>
        <dbReference type="ARBA" id="ARBA00022692"/>
    </source>
</evidence>
<feature type="transmembrane region" description="Helical" evidence="23">
    <location>
        <begin position="685"/>
        <end position="704"/>
    </location>
</feature>
<dbReference type="SFLD" id="SFLDG00002">
    <property type="entry name" value="C1.7:_P-type_atpase_like"/>
    <property type="match status" value="1"/>
</dbReference>
<keyword evidence="5" id="KW-0813">Transport</keyword>
<evidence type="ECO:0000256" key="9">
    <source>
        <dbReference type="ARBA" id="ARBA00022723"/>
    </source>
</evidence>
<dbReference type="PANTHER" id="PTHR43520">
    <property type="entry name" value="ATP7, ISOFORM B"/>
    <property type="match status" value="1"/>
</dbReference>
<evidence type="ECO:0000256" key="23">
    <source>
        <dbReference type="RuleBase" id="RU362081"/>
    </source>
</evidence>
<dbReference type="InterPro" id="IPR036163">
    <property type="entry name" value="HMA_dom_sf"/>
</dbReference>
<evidence type="ECO:0000256" key="19">
    <source>
        <dbReference type="ARBA" id="ARBA00023136"/>
    </source>
</evidence>
<dbReference type="Gene3D" id="3.40.1110.10">
    <property type="entry name" value="Calcium-transporting ATPase, cytoplasmic domain N"/>
    <property type="match status" value="1"/>
</dbReference>
<feature type="transmembrane region" description="Helical" evidence="23">
    <location>
        <begin position="93"/>
        <end position="116"/>
    </location>
</feature>
<dbReference type="EC" id="7.2.2.8" evidence="3"/>
<keyword evidence="10" id="KW-0677">Repeat</keyword>
<keyword evidence="18" id="KW-0406">Ion transport</keyword>
<dbReference type="SFLD" id="SFLDF00027">
    <property type="entry name" value="p-type_atpase"/>
    <property type="match status" value="1"/>
</dbReference>
<dbReference type="InterPro" id="IPR018303">
    <property type="entry name" value="ATPase_P-typ_P_site"/>
</dbReference>
<dbReference type="PROSITE" id="PS01047">
    <property type="entry name" value="HMA_1"/>
    <property type="match status" value="1"/>
</dbReference>
<dbReference type="Gene3D" id="2.70.150.10">
    <property type="entry name" value="Calcium-transporting ATPase, cytoplasmic transduction domain A"/>
    <property type="match status" value="1"/>
</dbReference>
<evidence type="ECO:0000256" key="15">
    <source>
        <dbReference type="ARBA" id="ARBA00022967"/>
    </source>
</evidence>
<evidence type="ECO:0000256" key="4">
    <source>
        <dbReference type="ARBA" id="ARBA00015102"/>
    </source>
</evidence>
<dbReference type="NCBIfam" id="TIGR01525">
    <property type="entry name" value="ATPase-IB_hvy"/>
    <property type="match status" value="1"/>
</dbReference>
<dbReference type="InterPro" id="IPR059000">
    <property type="entry name" value="ATPase_P-type_domA"/>
</dbReference>
<keyword evidence="15" id="KW-1278">Translocase</keyword>
<dbReference type="RefSeq" id="WP_210221036.1">
    <property type="nucleotide sequence ID" value="NZ_CP072801.1"/>
</dbReference>
<keyword evidence="7" id="KW-0597">Phosphoprotein</keyword>
<evidence type="ECO:0000256" key="2">
    <source>
        <dbReference type="ARBA" id="ARBA00006024"/>
    </source>
</evidence>
<dbReference type="NCBIfam" id="TIGR01494">
    <property type="entry name" value="ATPase_P-type"/>
    <property type="match status" value="1"/>
</dbReference>
<keyword evidence="17" id="KW-0186">Copper</keyword>
<evidence type="ECO:0000256" key="10">
    <source>
        <dbReference type="ARBA" id="ARBA00022737"/>
    </source>
</evidence>
<dbReference type="InterPro" id="IPR008250">
    <property type="entry name" value="ATPase_P-typ_transduc_dom_A_sf"/>
</dbReference>
<evidence type="ECO:0000256" key="13">
    <source>
        <dbReference type="ARBA" id="ARBA00022840"/>
    </source>
</evidence>
<evidence type="ECO:0000256" key="1">
    <source>
        <dbReference type="ARBA" id="ARBA00004651"/>
    </source>
</evidence>
<dbReference type="PRINTS" id="PR00943">
    <property type="entry name" value="CUATPASE"/>
</dbReference>
<evidence type="ECO:0000256" key="20">
    <source>
        <dbReference type="ARBA" id="ARBA00029719"/>
    </source>
</evidence>
<dbReference type="CDD" id="cd00371">
    <property type="entry name" value="HMA"/>
    <property type="match status" value="1"/>
</dbReference>
<protein>
    <recommendedName>
        <fullName evidence="4">Copper-exporting P-type ATPase</fullName>
        <ecNumber evidence="3">7.2.2.8</ecNumber>
    </recommendedName>
    <alternativeName>
        <fullName evidence="20">Copper-exporting P-type ATPase A</fullName>
    </alternativeName>
    <alternativeName>
        <fullName evidence="21">Cu(+)-exporting ATPase</fullName>
    </alternativeName>
</protein>
<dbReference type="Pfam" id="PF00403">
    <property type="entry name" value="HMA"/>
    <property type="match status" value="1"/>
</dbReference>
<dbReference type="InterPro" id="IPR023299">
    <property type="entry name" value="ATPase_P-typ_cyto_dom_N"/>
</dbReference>